<evidence type="ECO:0000256" key="1">
    <source>
        <dbReference type="ARBA" id="ARBA00022833"/>
    </source>
</evidence>
<dbReference type="InterPro" id="IPR052073">
    <property type="entry name" value="Amide_Lactam_Regulators"/>
</dbReference>
<feature type="region of interest" description="Disordered" evidence="6">
    <location>
        <begin position="38"/>
        <end position="117"/>
    </location>
</feature>
<dbReference type="PANTHER" id="PTHR47171">
    <property type="entry name" value="FARA-RELATED"/>
    <property type="match status" value="1"/>
</dbReference>
<keyword evidence="5" id="KW-0539">Nucleus</keyword>
<proteinExistence type="predicted"/>
<dbReference type="PANTHER" id="PTHR47171:SF1">
    <property type="entry name" value="ZN(II)2CYS6 TRANSCRIPTION FACTOR (EUROFUNG)"/>
    <property type="match status" value="1"/>
</dbReference>
<reference evidence="8 9" key="1">
    <citation type="submission" date="2023-08" db="EMBL/GenBank/DDBJ databases">
        <title>Black Yeasts Isolated from many extreme environments.</title>
        <authorList>
            <person name="Coleine C."/>
            <person name="Stajich J.E."/>
            <person name="Selbmann L."/>
        </authorList>
    </citation>
    <scope>NUCLEOTIDE SEQUENCE [LARGE SCALE GENOMIC DNA]</scope>
    <source>
        <strain evidence="8 9">CCFEE 5792</strain>
    </source>
</reference>
<dbReference type="RefSeq" id="XP_064712637.1">
    <property type="nucleotide sequence ID" value="XM_064844777.1"/>
</dbReference>
<evidence type="ECO:0000313" key="9">
    <source>
        <dbReference type="Proteomes" id="UP001358417"/>
    </source>
</evidence>
<organism evidence="8 9">
    <name type="scientific">Exophiala bonariae</name>
    <dbReference type="NCBI Taxonomy" id="1690606"/>
    <lineage>
        <taxon>Eukaryota</taxon>
        <taxon>Fungi</taxon>
        <taxon>Dikarya</taxon>
        <taxon>Ascomycota</taxon>
        <taxon>Pezizomycotina</taxon>
        <taxon>Eurotiomycetes</taxon>
        <taxon>Chaetothyriomycetidae</taxon>
        <taxon>Chaetothyriales</taxon>
        <taxon>Herpotrichiellaceae</taxon>
        <taxon>Exophiala</taxon>
    </lineage>
</organism>
<protein>
    <recommendedName>
        <fullName evidence="7">Xylanolytic transcriptional activator regulatory domain-containing protein</fullName>
    </recommendedName>
</protein>
<dbReference type="CDD" id="cd12148">
    <property type="entry name" value="fungal_TF_MHR"/>
    <property type="match status" value="1"/>
</dbReference>
<evidence type="ECO:0000256" key="6">
    <source>
        <dbReference type="SAM" id="MobiDB-lite"/>
    </source>
</evidence>
<dbReference type="GO" id="GO:0008270">
    <property type="term" value="F:zinc ion binding"/>
    <property type="evidence" value="ECO:0007669"/>
    <property type="project" value="InterPro"/>
</dbReference>
<dbReference type="GO" id="GO:0006351">
    <property type="term" value="P:DNA-templated transcription"/>
    <property type="evidence" value="ECO:0007669"/>
    <property type="project" value="InterPro"/>
</dbReference>
<keyword evidence="9" id="KW-1185">Reference proteome</keyword>
<dbReference type="Pfam" id="PF04082">
    <property type="entry name" value="Fungal_trans"/>
    <property type="match status" value="1"/>
</dbReference>
<evidence type="ECO:0000313" key="8">
    <source>
        <dbReference type="EMBL" id="KAK5065313.1"/>
    </source>
</evidence>
<keyword evidence="4" id="KW-0804">Transcription</keyword>
<comment type="caution">
    <text evidence="8">The sequence shown here is derived from an EMBL/GenBank/DDBJ whole genome shotgun (WGS) entry which is preliminary data.</text>
</comment>
<sequence length="721" mass="80961">MPERSNSSIRGAGNFGSYQCQACLDANRECDLGTFPITVDEDFQSQTQPPQRAKGKARRPDTGNPDQQTYPILSEMSPAHLSEHHDHSTQNGASSLPSAGGQVPFSPQSKSTSPQEGSEMLLVRLTETPQGENGTRHPVEMTDRVLYFGDESIWSDSLRRARSSKFRYAASPQSLSTRAVDRNIHYAVPPTVRDQPQNTAQDDLDIQQEEMKLLQRKGAFSLPPSDVQRKLLDTYFMWIYPLQPILDKEQFLEEFERGQAPIILLQALLFAATTCCDESIIIPLWPSRRTAQSTLYKRVRALYDADHEQNHVTVIQVLYLMCFWWGSPMDKKDFSHWLAASIHLAQVTGMHRSYGQDQRLPSVAQGQKTLETHLVRDRFDAASVGRPMIINDDDCDIEPLCLVDFECDENGTPPQGAGHCVEMTKLATLNPKRAIDDDLSAWEKQLPAPLRYHEGALDPQAMLFAAMLSFGLHFCRIVLHRKGFLDANTKNESLSTALASANVVTRLVEELLSEGLLPRAQVHLIAVIFASFTILVVSMEQGQGARRRVLQHKSKLCLLALAEFRDYWPFVDWMYRMFSNLLHWLEVGDHPSASSSSEGNNQTLWTTQLRPNHIQLPSQQQQQPPDLTDSAVEVAHDDNAATSMPLYEQDASSMADVQPEYGMLQQFMSGMLTSENFLDPFMPLDSLEWDDPSITNLANLPGNSMLWTSTPLPMVDKGSLS</sequence>
<keyword evidence="2" id="KW-0805">Transcription regulation</keyword>
<dbReference type="AlphaFoldDB" id="A0AAV9NWM4"/>
<keyword evidence="1" id="KW-0862">Zinc</keyword>
<dbReference type="GeneID" id="89969373"/>
<feature type="compositionally biased region" description="Polar residues" evidence="6">
    <location>
        <begin position="105"/>
        <end position="116"/>
    </location>
</feature>
<dbReference type="InterPro" id="IPR007219">
    <property type="entry name" value="XnlR_reg_dom"/>
</dbReference>
<dbReference type="Proteomes" id="UP001358417">
    <property type="component" value="Unassembled WGS sequence"/>
</dbReference>
<evidence type="ECO:0000256" key="4">
    <source>
        <dbReference type="ARBA" id="ARBA00023163"/>
    </source>
</evidence>
<keyword evidence="3" id="KW-0238">DNA-binding</keyword>
<dbReference type="EMBL" id="JAVRRD010000001">
    <property type="protein sequence ID" value="KAK5065313.1"/>
    <property type="molecule type" value="Genomic_DNA"/>
</dbReference>
<accession>A0AAV9NWM4</accession>
<evidence type="ECO:0000256" key="5">
    <source>
        <dbReference type="ARBA" id="ARBA00023242"/>
    </source>
</evidence>
<evidence type="ECO:0000259" key="7">
    <source>
        <dbReference type="Pfam" id="PF04082"/>
    </source>
</evidence>
<evidence type="ECO:0000256" key="3">
    <source>
        <dbReference type="ARBA" id="ARBA00023125"/>
    </source>
</evidence>
<name>A0AAV9NWM4_9EURO</name>
<gene>
    <name evidence="8" type="ORF">LTR84_001151</name>
</gene>
<evidence type="ECO:0000256" key="2">
    <source>
        <dbReference type="ARBA" id="ARBA00023015"/>
    </source>
</evidence>
<feature type="domain" description="Xylanolytic transcriptional activator regulatory" evidence="7">
    <location>
        <begin position="232"/>
        <end position="406"/>
    </location>
</feature>
<dbReference type="GO" id="GO:0003677">
    <property type="term" value="F:DNA binding"/>
    <property type="evidence" value="ECO:0007669"/>
    <property type="project" value="UniProtKB-KW"/>
</dbReference>